<keyword evidence="1" id="KW-0812">Transmembrane</keyword>
<accession>A0A840V6P3</accession>
<comment type="caution">
    <text evidence="2">The sequence shown here is derived from an EMBL/GenBank/DDBJ whole genome shotgun (WGS) entry which is preliminary data.</text>
</comment>
<evidence type="ECO:0000313" key="3">
    <source>
        <dbReference type="Proteomes" id="UP000557717"/>
    </source>
</evidence>
<dbReference type="RefSeq" id="WP_184015729.1">
    <property type="nucleotide sequence ID" value="NZ_JACHFD010000002.1"/>
</dbReference>
<dbReference type="EMBL" id="JACHFD010000002">
    <property type="protein sequence ID" value="MBB5350438.1"/>
    <property type="molecule type" value="Genomic_DNA"/>
</dbReference>
<evidence type="ECO:0000313" key="2">
    <source>
        <dbReference type="EMBL" id="MBB5350438.1"/>
    </source>
</evidence>
<dbReference type="Proteomes" id="UP000557717">
    <property type="component" value="Unassembled WGS sequence"/>
</dbReference>
<name>A0A840V6P3_9BACT</name>
<keyword evidence="3" id="KW-1185">Reference proteome</keyword>
<keyword evidence="1" id="KW-0472">Membrane</keyword>
<evidence type="ECO:0000256" key="1">
    <source>
        <dbReference type="SAM" id="Phobius"/>
    </source>
</evidence>
<keyword evidence="1" id="KW-1133">Transmembrane helix</keyword>
<reference evidence="2 3" key="1">
    <citation type="submission" date="2020-08" db="EMBL/GenBank/DDBJ databases">
        <title>Genomic Encyclopedia of Type Strains, Phase IV (KMG-IV): sequencing the most valuable type-strain genomes for metagenomic binning, comparative biology and taxonomic classification.</title>
        <authorList>
            <person name="Goeker M."/>
        </authorList>
    </citation>
    <scope>NUCLEOTIDE SEQUENCE [LARGE SCALE GENOMIC DNA]</scope>
    <source>
        <strain evidence="2 3">YC6886</strain>
    </source>
</reference>
<protein>
    <submittedName>
        <fullName evidence="2">Uncharacterized protein</fullName>
    </submittedName>
</protein>
<gene>
    <name evidence="2" type="ORF">HNR46_000662</name>
</gene>
<organism evidence="2 3">
    <name type="scientific">Haloferula luteola</name>
    <dbReference type="NCBI Taxonomy" id="595692"/>
    <lineage>
        <taxon>Bacteria</taxon>
        <taxon>Pseudomonadati</taxon>
        <taxon>Verrucomicrobiota</taxon>
        <taxon>Verrucomicrobiia</taxon>
        <taxon>Verrucomicrobiales</taxon>
        <taxon>Verrucomicrobiaceae</taxon>
        <taxon>Haloferula</taxon>
    </lineage>
</organism>
<feature type="transmembrane region" description="Helical" evidence="1">
    <location>
        <begin position="407"/>
        <end position="430"/>
    </location>
</feature>
<dbReference type="AlphaFoldDB" id="A0A840V6P3"/>
<proteinExistence type="predicted"/>
<sequence>MWKLIRRLLAMGFLVPGLLLIPAITSTAILISDPGLRSASPSRFAFQLHRSLSRRIPRYVEDRLASGKAATLSVSQITATEWPVYGAFFYLLATQNLQQQWDANPQLSSTAPKEEGMEAIEASLRLALDDNHAHWVKTYWGDDYLSDPNCFYRMLLIGSITAHHLLTGDLQHLELLRELSTDLATDIDQSPRGLIDDYPDQCFPADVAVGIAMVRYADQALGSDHQEWASAAYRRLTTTFPDSLPPYMARASTGHPTAPSRGCTNGFFFSFDRQLSSDDTDSRYEAYVDHFWRETKVMAGWREFPADPAKSDTLYFDPDSGPVIDGLGTSATGLGLGAARHHADSDRAGKLGAEFIASVLPLPTGRLLLPSLVADHEHAPLFPEIVLLHQISIAGGSTPSPAPIPRIVFLILTSEILIGLLSLAVAWKLLRVQRQPKAA</sequence>